<dbReference type="Pfam" id="PF04324">
    <property type="entry name" value="Fer2_BFD"/>
    <property type="match status" value="1"/>
</dbReference>
<dbReference type="KEGG" id="rfo:REIFOR_02038"/>
<comment type="pathway">
    <text evidence="1">Amino-acid biosynthesis; L-phenylalanine biosynthesis; phenylpyruvate from prephenate: step 1/1.</text>
</comment>
<dbReference type="PANTHER" id="PTHR21022:SF19">
    <property type="entry name" value="PREPHENATE DEHYDRATASE-RELATED"/>
    <property type="match status" value="1"/>
</dbReference>
<evidence type="ECO:0000259" key="8">
    <source>
        <dbReference type="PROSITE" id="PS51171"/>
    </source>
</evidence>
<dbReference type="Gene3D" id="1.10.10.1100">
    <property type="entry name" value="BFD-like [2Fe-2S]-binding domain"/>
    <property type="match status" value="1"/>
</dbReference>
<evidence type="ECO:0000256" key="2">
    <source>
        <dbReference type="ARBA" id="ARBA00013147"/>
    </source>
</evidence>
<comment type="catalytic activity">
    <reaction evidence="7">
        <text>prephenate + H(+) = 3-phenylpyruvate + CO2 + H2O</text>
        <dbReference type="Rhea" id="RHEA:21648"/>
        <dbReference type="ChEBI" id="CHEBI:15377"/>
        <dbReference type="ChEBI" id="CHEBI:15378"/>
        <dbReference type="ChEBI" id="CHEBI:16526"/>
        <dbReference type="ChEBI" id="CHEBI:18005"/>
        <dbReference type="ChEBI" id="CHEBI:29934"/>
        <dbReference type="EC" id="4.2.1.51"/>
    </reaction>
</comment>
<dbReference type="RefSeq" id="WP_100257451.1">
    <property type="nucleotide sequence ID" value="NZ_CP011797.1"/>
</dbReference>
<reference evidence="9 10" key="1">
    <citation type="journal article" date="2017" name="Environ. Microbiol.">
        <title>Genomic and physiological analyses of 'Reinekea forsetii' reveal a versatile opportunistic lifestyle during spring algae blooms.</title>
        <authorList>
            <person name="Avci B."/>
            <person name="Hahnke R.L."/>
            <person name="Chafee M."/>
            <person name="Fischer T."/>
            <person name="Gruber-Vodicka H."/>
            <person name="Tegetmeyer H.E."/>
            <person name="Harder J."/>
            <person name="Fuchs B.M."/>
            <person name="Amann R.I."/>
            <person name="Teeling H."/>
        </authorList>
    </citation>
    <scope>NUCLEOTIDE SEQUENCE [LARGE SCALE GENOMIC DNA]</scope>
    <source>
        <strain evidence="9 10">Hel1_31_D35</strain>
    </source>
</reference>
<keyword evidence="3" id="KW-0028">Amino-acid biosynthesis</keyword>
<evidence type="ECO:0000256" key="7">
    <source>
        <dbReference type="ARBA" id="ARBA00047848"/>
    </source>
</evidence>
<dbReference type="PANTHER" id="PTHR21022">
    <property type="entry name" value="PREPHENATE DEHYDRATASE P PROTEIN"/>
    <property type="match status" value="1"/>
</dbReference>
<protein>
    <recommendedName>
        <fullName evidence="2">prephenate dehydratase</fullName>
        <ecNumber evidence="2">4.2.1.51</ecNumber>
    </recommendedName>
</protein>
<dbReference type="Pfam" id="PF00800">
    <property type="entry name" value="PDT"/>
    <property type="match status" value="1"/>
</dbReference>
<dbReference type="InterPro" id="IPR007419">
    <property type="entry name" value="BFD-like_2Fe2S-bd_dom"/>
</dbReference>
<dbReference type="EC" id="4.2.1.51" evidence="2"/>
<dbReference type="Proteomes" id="UP000229757">
    <property type="component" value="Chromosome"/>
</dbReference>
<dbReference type="GO" id="GO:0009094">
    <property type="term" value="P:L-phenylalanine biosynthetic process"/>
    <property type="evidence" value="ECO:0007669"/>
    <property type="project" value="UniProtKB-UniPathway"/>
</dbReference>
<dbReference type="EMBL" id="CP011797">
    <property type="protein sequence ID" value="ATX77173.1"/>
    <property type="molecule type" value="Genomic_DNA"/>
</dbReference>
<dbReference type="PROSITE" id="PS51171">
    <property type="entry name" value="PREPHENATE_DEHYDR_3"/>
    <property type="match status" value="1"/>
</dbReference>
<evidence type="ECO:0000256" key="4">
    <source>
        <dbReference type="ARBA" id="ARBA00023141"/>
    </source>
</evidence>
<evidence type="ECO:0000313" key="10">
    <source>
        <dbReference type="Proteomes" id="UP000229757"/>
    </source>
</evidence>
<dbReference type="GO" id="GO:0004664">
    <property type="term" value="F:prephenate dehydratase activity"/>
    <property type="evidence" value="ECO:0007669"/>
    <property type="project" value="UniProtKB-EC"/>
</dbReference>
<dbReference type="SUPFAM" id="SSF53850">
    <property type="entry name" value="Periplasmic binding protein-like II"/>
    <property type="match status" value="1"/>
</dbReference>
<dbReference type="InterPro" id="IPR041854">
    <property type="entry name" value="BFD-like_2Fe2S-bd_dom_sf"/>
</dbReference>
<sequence length="359" mass="39528">MTQSARLACLGPIGTYSSKAATQYLQRNTQIQDVLYFDNVEDFLHQPLQTYDHIIVAIENTCEGFISPNIQGVIASGFQVIDQLSLNIQFSFIYNCPELNDIESLFVHPVARSQTSYFLSSMRDAKVCLSYSNAHSYQLFLEKQHHGAVGAVIPHYLAQAADGHGLMPDVNNVRKNQTRFLILTRPNATTRPNITHNVHLALFRPAVKNHSPLNYFSAKQHCGINFRSIVPIPSGDGLGRYLYYTEIDAQSAGQRHDLAALFEDSQWTALGGYYQKPTPHLRVGRNGLVCRCHQVTSATIAQALRNTPQATTLDIAAQTKAASGCGACAELVSQLVQEHNAQGGPVDGPVEVKYVSLSI</sequence>
<evidence type="ECO:0000256" key="6">
    <source>
        <dbReference type="ARBA" id="ARBA00023239"/>
    </source>
</evidence>
<evidence type="ECO:0000256" key="5">
    <source>
        <dbReference type="ARBA" id="ARBA00023222"/>
    </source>
</evidence>
<dbReference type="InterPro" id="IPR001086">
    <property type="entry name" value="Preph_deHydtase"/>
</dbReference>
<keyword evidence="5" id="KW-0584">Phenylalanine biosynthesis</keyword>
<proteinExistence type="predicted"/>
<evidence type="ECO:0000256" key="1">
    <source>
        <dbReference type="ARBA" id="ARBA00004741"/>
    </source>
</evidence>
<organism evidence="9 10">
    <name type="scientific">Reinekea forsetii</name>
    <dbReference type="NCBI Taxonomy" id="1336806"/>
    <lineage>
        <taxon>Bacteria</taxon>
        <taxon>Pseudomonadati</taxon>
        <taxon>Pseudomonadota</taxon>
        <taxon>Gammaproteobacteria</taxon>
        <taxon>Oceanospirillales</taxon>
        <taxon>Saccharospirillaceae</taxon>
        <taxon>Reinekea</taxon>
    </lineage>
</organism>
<name>A0A2K8KR10_9GAMM</name>
<dbReference type="Gene3D" id="3.40.190.10">
    <property type="entry name" value="Periplasmic binding protein-like II"/>
    <property type="match status" value="2"/>
</dbReference>
<evidence type="ECO:0000256" key="3">
    <source>
        <dbReference type="ARBA" id="ARBA00022605"/>
    </source>
</evidence>
<keyword evidence="4" id="KW-0057">Aromatic amino acid biosynthesis</keyword>
<accession>A0A2K8KR10</accession>
<gene>
    <name evidence="9" type="ORF">REIFOR_02038</name>
</gene>
<keyword evidence="10" id="KW-1185">Reference proteome</keyword>
<feature type="domain" description="Prephenate dehydratase" evidence="8">
    <location>
        <begin position="6"/>
        <end position="185"/>
    </location>
</feature>
<dbReference type="AlphaFoldDB" id="A0A2K8KR10"/>
<dbReference type="UniPathway" id="UPA00121">
    <property type="reaction ID" value="UER00345"/>
</dbReference>
<keyword evidence="6 9" id="KW-0456">Lyase</keyword>
<dbReference type="GO" id="GO:0005737">
    <property type="term" value="C:cytoplasm"/>
    <property type="evidence" value="ECO:0007669"/>
    <property type="project" value="TreeGrafter"/>
</dbReference>
<evidence type="ECO:0000313" key="9">
    <source>
        <dbReference type="EMBL" id="ATX77173.1"/>
    </source>
</evidence>
<dbReference type="OrthoDB" id="9802281at2"/>